<dbReference type="EMBL" id="GEEE01000912">
    <property type="protein sequence ID" value="JAP62313.1"/>
    <property type="molecule type" value="Transcribed_RNA"/>
</dbReference>
<proteinExistence type="predicted"/>
<reference evidence="1" key="1">
    <citation type="submission" date="2016-01" db="EMBL/GenBank/DDBJ databases">
        <title>Reference transcriptome for the parasite Schistocephalus solidus: insights into the molecular evolution of parasitism.</title>
        <authorList>
            <person name="Hebert F.O."/>
            <person name="Grambauer S."/>
            <person name="Barber I."/>
            <person name="Landry C.R."/>
            <person name="Aubin-Horth N."/>
        </authorList>
    </citation>
    <scope>NUCLEOTIDE SEQUENCE</scope>
</reference>
<name>A0A0V0J9R2_SCHSO</name>
<gene>
    <name evidence="1" type="ORF">TR121578</name>
</gene>
<dbReference type="AlphaFoldDB" id="A0A0V0J9R2"/>
<sequence>MAVHTHHVTVSSSGFGAFLRLLVSDLIPSHPGSTRCWSATAYSPDASLLISQLTFTEGLSTIRHVWTRRIARSNQSYRVGNFDPPSSLVTETGYRISETIRQRIMG</sequence>
<protein>
    <submittedName>
        <fullName evidence="1">Uncharacterized protein</fullName>
    </submittedName>
</protein>
<evidence type="ECO:0000313" key="1">
    <source>
        <dbReference type="EMBL" id="JAP62313.1"/>
    </source>
</evidence>
<organism evidence="1">
    <name type="scientific">Schistocephalus solidus</name>
    <name type="common">Tapeworm</name>
    <dbReference type="NCBI Taxonomy" id="70667"/>
    <lineage>
        <taxon>Eukaryota</taxon>
        <taxon>Metazoa</taxon>
        <taxon>Spiralia</taxon>
        <taxon>Lophotrochozoa</taxon>
        <taxon>Platyhelminthes</taxon>
        <taxon>Cestoda</taxon>
        <taxon>Eucestoda</taxon>
        <taxon>Diphyllobothriidea</taxon>
        <taxon>Diphyllobothriidae</taxon>
        <taxon>Schistocephalus</taxon>
    </lineage>
</organism>
<accession>A0A0V0J9R2</accession>